<keyword evidence="4" id="KW-1185">Reference proteome</keyword>
<evidence type="ECO:0000256" key="1">
    <source>
        <dbReference type="SAM" id="MobiDB-lite"/>
    </source>
</evidence>
<keyword evidence="2" id="KW-1133">Transmembrane helix</keyword>
<dbReference type="OrthoDB" id="406378at2759"/>
<dbReference type="SUPFAM" id="SSF51197">
    <property type="entry name" value="Clavaminate synthase-like"/>
    <property type="match status" value="1"/>
</dbReference>
<accession>A0A1Z5KAS4</accession>
<evidence type="ECO:0000313" key="3">
    <source>
        <dbReference type="EMBL" id="GAX23359.1"/>
    </source>
</evidence>
<evidence type="ECO:0000256" key="2">
    <source>
        <dbReference type="SAM" id="Phobius"/>
    </source>
</evidence>
<comment type="caution">
    <text evidence="3">The sequence shown here is derived from an EMBL/GenBank/DDBJ whole genome shotgun (WGS) entry which is preliminary data.</text>
</comment>
<proteinExistence type="predicted"/>
<name>A0A1Z5KAS4_FISSO</name>
<dbReference type="Gene3D" id="2.60.120.620">
    <property type="entry name" value="q2cbj1_9rhob like domain"/>
    <property type="match status" value="1"/>
</dbReference>
<sequence length="377" mass="41786">MQTKKMFYAAISLFIHFCILCGYGVPGFLLPTYLLQRSSRISYSLYDDQETAITQRGAYEESIMKPSIPLQPNKPRGSGSSGGFGGRSSKGSKTSALKEQAKAHAQVLRQVGVVRIDDVLSKTLADELREFVYMLRDTAKTEVAEQKVERRHRFADVLLRRNRCDLTMPLTELTYRALHALLCESPVGATLQNLLGDDAVLYEFSCLISEPGSDRQVIHPDTPIFGDDNEIPVLYTCFVSLQDMTQDMGPTCWMPDTHTKEAHESFQIEIPSDGNTVSPKDQLLKTKDSVLGVLPKGCCGIFDSRLLHAGTANRSDQPRAIFYVSFKNPKLGYPGNPASIRPDLSGKLNLRQLQKELKSIHQGKGSIALDALASKQV</sequence>
<dbReference type="InterPro" id="IPR051961">
    <property type="entry name" value="Fungal_Metabolite_Diox"/>
</dbReference>
<dbReference type="InParanoid" id="A0A1Z5KAS4"/>
<feature type="region of interest" description="Disordered" evidence="1">
    <location>
        <begin position="65"/>
        <end position="96"/>
    </location>
</feature>
<keyword evidence="2" id="KW-0812">Transmembrane</keyword>
<gene>
    <name evidence="3" type="ORF">FisN_15Lh074</name>
</gene>
<feature type="compositionally biased region" description="Gly residues" evidence="1">
    <location>
        <begin position="79"/>
        <end position="88"/>
    </location>
</feature>
<dbReference type="EMBL" id="BDSP01000201">
    <property type="protein sequence ID" value="GAX23359.1"/>
    <property type="molecule type" value="Genomic_DNA"/>
</dbReference>
<evidence type="ECO:0000313" key="4">
    <source>
        <dbReference type="Proteomes" id="UP000198406"/>
    </source>
</evidence>
<feature type="transmembrane region" description="Helical" evidence="2">
    <location>
        <begin position="6"/>
        <end position="30"/>
    </location>
</feature>
<dbReference type="Pfam" id="PF05721">
    <property type="entry name" value="PhyH"/>
    <property type="match status" value="1"/>
</dbReference>
<dbReference type="PANTHER" id="PTHR37563">
    <property type="entry name" value="PHYTANOYL-COA DIOXYGENASE FAMILY PROTEIN (AFU_ORTHOLOGUE AFUA_2G03330)"/>
    <property type="match status" value="1"/>
</dbReference>
<dbReference type="Proteomes" id="UP000198406">
    <property type="component" value="Unassembled WGS sequence"/>
</dbReference>
<dbReference type="PANTHER" id="PTHR37563:SF2">
    <property type="entry name" value="PHYTANOYL-COA DIOXYGENASE FAMILY PROTEIN (AFU_ORTHOLOGUE AFUA_2G03330)"/>
    <property type="match status" value="1"/>
</dbReference>
<organism evidence="3 4">
    <name type="scientific">Fistulifera solaris</name>
    <name type="common">Oleaginous diatom</name>
    <dbReference type="NCBI Taxonomy" id="1519565"/>
    <lineage>
        <taxon>Eukaryota</taxon>
        <taxon>Sar</taxon>
        <taxon>Stramenopiles</taxon>
        <taxon>Ochrophyta</taxon>
        <taxon>Bacillariophyta</taxon>
        <taxon>Bacillariophyceae</taxon>
        <taxon>Bacillariophycidae</taxon>
        <taxon>Naviculales</taxon>
        <taxon>Naviculaceae</taxon>
        <taxon>Fistulifera</taxon>
    </lineage>
</organism>
<evidence type="ECO:0008006" key="5">
    <source>
        <dbReference type="Google" id="ProtNLM"/>
    </source>
</evidence>
<dbReference type="InterPro" id="IPR008775">
    <property type="entry name" value="Phytyl_CoA_dOase-like"/>
</dbReference>
<reference evidence="3 4" key="1">
    <citation type="journal article" date="2015" name="Plant Cell">
        <title>Oil accumulation by the oleaginous diatom Fistulifera solaris as revealed by the genome and transcriptome.</title>
        <authorList>
            <person name="Tanaka T."/>
            <person name="Maeda Y."/>
            <person name="Veluchamy A."/>
            <person name="Tanaka M."/>
            <person name="Abida H."/>
            <person name="Marechal E."/>
            <person name="Bowler C."/>
            <person name="Muto M."/>
            <person name="Sunaga Y."/>
            <person name="Tanaka M."/>
            <person name="Yoshino T."/>
            <person name="Taniguchi T."/>
            <person name="Fukuda Y."/>
            <person name="Nemoto M."/>
            <person name="Matsumoto M."/>
            <person name="Wong P.S."/>
            <person name="Aburatani S."/>
            <person name="Fujibuchi W."/>
        </authorList>
    </citation>
    <scope>NUCLEOTIDE SEQUENCE [LARGE SCALE GENOMIC DNA]</scope>
    <source>
        <strain evidence="3 4">JPCC DA0580</strain>
    </source>
</reference>
<dbReference type="AlphaFoldDB" id="A0A1Z5KAS4"/>
<protein>
    <recommendedName>
        <fullName evidence="5">Phytanoyl-CoA dioxygenase</fullName>
    </recommendedName>
</protein>
<keyword evidence="2" id="KW-0472">Membrane</keyword>